<comment type="cofactor">
    <cofactor evidence="10">
        <name>heme</name>
        <dbReference type="ChEBI" id="CHEBI:30413"/>
    </cofactor>
</comment>
<evidence type="ECO:0000256" key="5">
    <source>
        <dbReference type="ARBA" id="ARBA00022723"/>
    </source>
</evidence>
<dbReference type="PRINTS" id="PR00385">
    <property type="entry name" value="P450"/>
</dbReference>
<dbReference type="CTD" id="6752531"/>
<keyword evidence="13" id="KW-1185">Reference proteome</keyword>
<reference evidence="12 13" key="1">
    <citation type="journal article" date="2008" name="Nature">
        <title>The Trichoplax genome and the nature of placozoans.</title>
        <authorList>
            <person name="Srivastava M."/>
            <person name="Begovic E."/>
            <person name="Chapman J."/>
            <person name="Putnam N.H."/>
            <person name="Hellsten U."/>
            <person name="Kawashima T."/>
            <person name="Kuo A."/>
            <person name="Mitros T."/>
            <person name="Salamov A."/>
            <person name="Carpenter M.L."/>
            <person name="Signorovitch A.Y."/>
            <person name="Moreno M.A."/>
            <person name="Kamm K."/>
            <person name="Grimwood J."/>
            <person name="Schmutz J."/>
            <person name="Shapiro H."/>
            <person name="Grigoriev I.V."/>
            <person name="Buss L.W."/>
            <person name="Schierwater B."/>
            <person name="Dellaporta S.L."/>
            <person name="Rokhsar D.S."/>
        </authorList>
    </citation>
    <scope>NUCLEOTIDE SEQUENCE [LARGE SCALE GENOMIC DNA]</scope>
    <source>
        <strain evidence="12 13">Grell-BS-1999</strain>
    </source>
</reference>
<protein>
    <recommendedName>
        <fullName evidence="14">Cytochrome P450</fullName>
    </recommendedName>
</protein>
<organism evidence="12 13">
    <name type="scientific">Trichoplax adhaerens</name>
    <name type="common">Trichoplax reptans</name>
    <dbReference type="NCBI Taxonomy" id="10228"/>
    <lineage>
        <taxon>Eukaryota</taxon>
        <taxon>Metazoa</taxon>
        <taxon>Placozoa</taxon>
        <taxon>Uniplacotomia</taxon>
        <taxon>Trichoplacea</taxon>
        <taxon>Trichoplacidae</taxon>
        <taxon>Trichoplax</taxon>
    </lineage>
</organism>
<comment type="similarity">
    <text evidence="3 11">Belongs to the cytochrome P450 family.</text>
</comment>
<dbReference type="OMA" id="HRNSKEW"/>
<comment type="function">
    <text evidence="9">Cytochromes P450 are a group of heme-thiolate monooxygenases. They oxidize a variety of structurally unrelated compounds, including steroids, fatty acids, and xenobiotics.</text>
</comment>
<dbReference type="FunCoup" id="B3RU59">
    <property type="interactions" value="90"/>
</dbReference>
<comment type="subcellular location">
    <subcellularLocation>
        <location evidence="2">Endoplasmic reticulum membrane</location>
        <topology evidence="2">Peripheral membrane protein</topology>
    </subcellularLocation>
    <subcellularLocation>
        <location evidence="1">Microsome membrane</location>
        <topology evidence="1">Peripheral membrane protein</topology>
    </subcellularLocation>
</comment>
<dbReference type="GO" id="GO:0005506">
    <property type="term" value="F:iron ion binding"/>
    <property type="evidence" value="ECO:0007669"/>
    <property type="project" value="InterPro"/>
</dbReference>
<evidence type="ECO:0000256" key="10">
    <source>
        <dbReference type="PIRSR" id="PIRSR602401-1"/>
    </source>
</evidence>
<dbReference type="AlphaFoldDB" id="B3RU59"/>
<dbReference type="InterPro" id="IPR036396">
    <property type="entry name" value="Cyt_P450_sf"/>
</dbReference>
<feature type="binding site" description="axial binding residue" evidence="10">
    <location>
        <position position="411"/>
    </location>
    <ligand>
        <name>heme</name>
        <dbReference type="ChEBI" id="CHEBI:30413"/>
    </ligand>
    <ligandPart>
        <name>Fe</name>
        <dbReference type="ChEBI" id="CHEBI:18248"/>
    </ligandPart>
</feature>
<dbReference type="FunFam" id="1.10.630.10:FF:000042">
    <property type="entry name" value="Cytochrome P450"/>
    <property type="match status" value="1"/>
</dbReference>
<evidence type="ECO:0000256" key="3">
    <source>
        <dbReference type="ARBA" id="ARBA00010617"/>
    </source>
</evidence>
<dbReference type="STRING" id="10228.B3RU59"/>
<dbReference type="HOGENOM" id="CLU_001570_5_2_1"/>
<dbReference type="RefSeq" id="XP_002111780.1">
    <property type="nucleotide sequence ID" value="XM_002111744.1"/>
</dbReference>
<evidence type="ECO:0000256" key="8">
    <source>
        <dbReference type="ARBA" id="ARBA00023004"/>
    </source>
</evidence>
<evidence type="ECO:0000256" key="2">
    <source>
        <dbReference type="ARBA" id="ARBA00004406"/>
    </source>
</evidence>
<sequence>MIYSHYKALRYFKELGIPGPKPWPLLGNIPAVMAIGDQNSAHLKFTNEYGKVFGMFYLSEPVIVVSEFDIVKKILIKDFHAFPNRRLPFKLPLNSLSKAVAIARDQEWKRIRDILTPTFTGNKLRSSFLIVDDITTKLVQSLIDSSQKKEIVNIRKVLGEFTMETMLSVAFGVQMLNSKLIHSAIQIFDRGQLRVLMSILSPTLLKVIRKSPFDFDAKYFQHLDRAARQVIKYRRQSDQPARRDLLQLMMEAENNGKLSDDEIIAQSMIFLLAGYDTTANTISFAVYLLATHPEIQDKLINEIDDALQTQADSFNYDKIHELKYLDMVVSETLRLYPTASTTIREVACDHTIDKYKFKKGGTVMISAYALHRNSKEWPDPEKFIPERFTQEEKQKRNPLSYLPFGGGPRVCIGMRFALMEIKIALVRILQKVKFTVVKETEIPLQLRVGPTLSPKNGIKLGIEVRE</sequence>
<evidence type="ECO:0000256" key="9">
    <source>
        <dbReference type="ARBA" id="ARBA00043906"/>
    </source>
</evidence>
<dbReference type="PANTHER" id="PTHR24302">
    <property type="entry name" value="CYTOCHROME P450 FAMILY 3"/>
    <property type="match status" value="1"/>
</dbReference>
<evidence type="ECO:0000313" key="12">
    <source>
        <dbReference type="EMBL" id="EDV25747.1"/>
    </source>
</evidence>
<evidence type="ECO:0008006" key="14">
    <source>
        <dbReference type="Google" id="ProtNLM"/>
    </source>
</evidence>
<keyword evidence="6" id="KW-0256">Endoplasmic reticulum</keyword>
<dbReference type="InterPro" id="IPR001128">
    <property type="entry name" value="Cyt_P450"/>
</dbReference>
<dbReference type="OrthoDB" id="1470350at2759"/>
<dbReference type="PANTHER" id="PTHR24302:SF15">
    <property type="entry name" value="FATTY-ACID PEROXYGENASE"/>
    <property type="match status" value="1"/>
</dbReference>
<dbReference type="GO" id="GO:0016705">
    <property type="term" value="F:oxidoreductase activity, acting on paired donors, with incorporation or reduction of molecular oxygen"/>
    <property type="evidence" value="ECO:0007669"/>
    <property type="project" value="InterPro"/>
</dbReference>
<keyword evidence="7 11" id="KW-0560">Oxidoreductase</keyword>
<dbReference type="CDD" id="cd11055">
    <property type="entry name" value="CYP3A-like"/>
    <property type="match status" value="1"/>
</dbReference>
<evidence type="ECO:0000313" key="13">
    <source>
        <dbReference type="Proteomes" id="UP000009022"/>
    </source>
</evidence>
<name>B3RU59_TRIAD</name>
<evidence type="ECO:0000256" key="1">
    <source>
        <dbReference type="ARBA" id="ARBA00004174"/>
    </source>
</evidence>
<evidence type="ECO:0000256" key="6">
    <source>
        <dbReference type="ARBA" id="ARBA00022848"/>
    </source>
</evidence>
<dbReference type="PRINTS" id="PR00463">
    <property type="entry name" value="EP450I"/>
</dbReference>
<dbReference type="InterPro" id="IPR017972">
    <property type="entry name" value="Cyt_P450_CS"/>
</dbReference>
<dbReference type="InterPro" id="IPR002401">
    <property type="entry name" value="Cyt_P450_E_grp-I"/>
</dbReference>
<dbReference type="Pfam" id="PF00067">
    <property type="entry name" value="p450"/>
    <property type="match status" value="1"/>
</dbReference>
<dbReference type="PROSITE" id="PS00086">
    <property type="entry name" value="CYTOCHROME_P450"/>
    <property type="match status" value="1"/>
</dbReference>
<keyword evidence="4 10" id="KW-0349">Heme</keyword>
<evidence type="ECO:0000256" key="4">
    <source>
        <dbReference type="ARBA" id="ARBA00022617"/>
    </source>
</evidence>
<keyword evidence="11" id="KW-0503">Monooxygenase</keyword>
<dbReference type="InParanoid" id="B3RU59"/>
<dbReference type="Proteomes" id="UP000009022">
    <property type="component" value="Unassembled WGS sequence"/>
</dbReference>
<dbReference type="EMBL" id="DS985244">
    <property type="protein sequence ID" value="EDV25747.1"/>
    <property type="molecule type" value="Genomic_DNA"/>
</dbReference>
<accession>B3RU59</accession>
<dbReference type="KEGG" id="tad:TRIADDRAFT_24634"/>
<keyword evidence="8 10" id="KW-0408">Iron</keyword>
<dbReference type="PhylomeDB" id="B3RU59"/>
<keyword evidence="5 10" id="KW-0479">Metal-binding</keyword>
<dbReference type="GO" id="GO:0020037">
    <property type="term" value="F:heme binding"/>
    <property type="evidence" value="ECO:0007669"/>
    <property type="project" value="InterPro"/>
</dbReference>
<dbReference type="GO" id="GO:0005789">
    <property type="term" value="C:endoplasmic reticulum membrane"/>
    <property type="evidence" value="ECO:0007669"/>
    <property type="project" value="UniProtKB-SubCell"/>
</dbReference>
<dbReference type="Gene3D" id="1.10.630.10">
    <property type="entry name" value="Cytochrome P450"/>
    <property type="match status" value="1"/>
</dbReference>
<dbReference type="GO" id="GO:0004497">
    <property type="term" value="F:monooxygenase activity"/>
    <property type="evidence" value="ECO:0007669"/>
    <property type="project" value="UniProtKB-KW"/>
</dbReference>
<dbReference type="eggNOG" id="KOG0158">
    <property type="taxonomic scope" value="Eukaryota"/>
</dbReference>
<dbReference type="GeneID" id="6752531"/>
<dbReference type="InterPro" id="IPR050705">
    <property type="entry name" value="Cytochrome_P450_3A"/>
</dbReference>
<dbReference type="SUPFAM" id="SSF48264">
    <property type="entry name" value="Cytochrome P450"/>
    <property type="match status" value="1"/>
</dbReference>
<evidence type="ECO:0000256" key="7">
    <source>
        <dbReference type="ARBA" id="ARBA00023002"/>
    </source>
</evidence>
<gene>
    <name evidence="12" type="ORF">TRIADDRAFT_24634</name>
</gene>
<evidence type="ECO:0000256" key="11">
    <source>
        <dbReference type="RuleBase" id="RU000461"/>
    </source>
</evidence>
<proteinExistence type="inferred from homology"/>
<keyword evidence="6" id="KW-0492">Microsome</keyword>